<organism evidence="4 5">
    <name type="scientific">Chrysochromulina tobinii</name>
    <dbReference type="NCBI Taxonomy" id="1460289"/>
    <lineage>
        <taxon>Eukaryota</taxon>
        <taxon>Haptista</taxon>
        <taxon>Haptophyta</taxon>
        <taxon>Prymnesiophyceae</taxon>
        <taxon>Prymnesiales</taxon>
        <taxon>Chrysochromulinaceae</taxon>
        <taxon>Chrysochromulina</taxon>
    </lineage>
</organism>
<keyword evidence="2 3" id="KW-0040">ANK repeat</keyword>
<dbReference type="Gene3D" id="1.25.40.20">
    <property type="entry name" value="Ankyrin repeat-containing domain"/>
    <property type="match status" value="1"/>
</dbReference>
<proteinExistence type="predicted"/>
<dbReference type="InterPro" id="IPR036770">
    <property type="entry name" value="Ankyrin_rpt-contain_sf"/>
</dbReference>
<feature type="repeat" description="ANK" evidence="3">
    <location>
        <begin position="39"/>
        <end position="71"/>
    </location>
</feature>
<evidence type="ECO:0000256" key="2">
    <source>
        <dbReference type="ARBA" id="ARBA00023043"/>
    </source>
</evidence>
<comment type="caution">
    <text evidence="4">The sequence shown here is derived from an EMBL/GenBank/DDBJ whole genome shotgun (WGS) entry which is preliminary data.</text>
</comment>
<evidence type="ECO:0000256" key="1">
    <source>
        <dbReference type="ARBA" id="ARBA00022737"/>
    </source>
</evidence>
<evidence type="ECO:0000256" key="3">
    <source>
        <dbReference type="PROSITE-ProRule" id="PRU00023"/>
    </source>
</evidence>
<dbReference type="Proteomes" id="UP000037460">
    <property type="component" value="Unassembled WGS sequence"/>
</dbReference>
<accession>A0A0M0JCF8</accession>
<sequence>MEELEILEAPLLDAARRGDTAKVRRLLAEGAGIDQIDKYGKSALMLVSIYNHLETASVLLEDGADVNQANSWGFAPMSAACIGGNLDMVQLLSSYGAARTFTNRDRTKCTAEELATRTGHTALTAWLVTSTRKWTTPLHHLTIIPAARAHALLRKGASILAATAPGDPTPLSLARELQAKGEAAEGSAAALVLSWWRPRLLALAMGTHTRLGAESPFRHLVGHHAAIEMIAEMGS</sequence>
<evidence type="ECO:0000313" key="4">
    <source>
        <dbReference type="EMBL" id="KOO24281.1"/>
    </source>
</evidence>
<protein>
    <submittedName>
        <fullName evidence="4">Cd4-specific ankyrin repeat protein</fullName>
    </submittedName>
</protein>
<dbReference type="AlphaFoldDB" id="A0A0M0JCF8"/>
<dbReference type="SMART" id="SM00248">
    <property type="entry name" value="ANK"/>
    <property type="match status" value="3"/>
</dbReference>
<evidence type="ECO:0000313" key="5">
    <source>
        <dbReference type="Proteomes" id="UP000037460"/>
    </source>
</evidence>
<dbReference type="PROSITE" id="PS50088">
    <property type="entry name" value="ANK_REPEAT"/>
    <property type="match status" value="1"/>
</dbReference>
<dbReference type="PANTHER" id="PTHR24171:SF9">
    <property type="entry name" value="ANKYRIN REPEAT DOMAIN-CONTAINING PROTEIN 39"/>
    <property type="match status" value="1"/>
</dbReference>
<dbReference type="PANTHER" id="PTHR24171">
    <property type="entry name" value="ANKYRIN REPEAT DOMAIN-CONTAINING PROTEIN 39-RELATED"/>
    <property type="match status" value="1"/>
</dbReference>
<dbReference type="EMBL" id="JWZX01003109">
    <property type="protein sequence ID" value="KOO24281.1"/>
    <property type="molecule type" value="Genomic_DNA"/>
</dbReference>
<dbReference type="InterPro" id="IPR002110">
    <property type="entry name" value="Ankyrin_rpt"/>
</dbReference>
<dbReference type="PROSITE" id="PS50297">
    <property type="entry name" value="ANK_REP_REGION"/>
    <property type="match status" value="1"/>
</dbReference>
<keyword evidence="1" id="KW-0677">Repeat</keyword>
<name>A0A0M0JCF8_9EUKA</name>
<reference evidence="5" key="1">
    <citation type="journal article" date="2015" name="PLoS Genet.">
        <title>Genome Sequence and Transcriptome Analyses of Chrysochromulina tobin: Metabolic Tools for Enhanced Algal Fitness in the Prominent Order Prymnesiales (Haptophyceae).</title>
        <authorList>
            <person name="Hovde B.T."/>
            <person name="Deodato C.R."/>
            <person name="Hunsperger H.M."/>
            <person name="Ryken S.A."/>
            <person name="Yost W."/>
            <person name="Jha R.K."/>
            <person name="Patterson J."/>
            <person name="Monnat R.J. Jr."/>
            <person name="Barlow S.B."/>
            <person name="Starkenburg S.R."/>
            <person name="Cattolico R.A."/>
        </authorList>
    </citation>
    <scope>NUCLEOTIDE SEQUENCE</scope>
    <source>
        <strain evidence="5">CCMP291</strain>
    </source>
</reference>
<keyword evidence="5" id="KW-1185">Reference proteome</keyword>
<dbReference type="SUPFAM" id="SSF48403">
    <property type="entry name" value="Ankyrin repeat"/>
    <property type="match status" value="1"/>
</dbReference>
<dbReference type="OrthoDB" id="194358at2759"/>
<dbReference type="Pfam" id="PF12796">
    <property type="entry name" value="Ank_2"/>
    <property type="match status" value="1"/>
</dbReference>
<gene>
    <name evidence="4" type="ORF">Ctob_003115</name>
</gene>